<comment type="caution">
    <text evidence="1">The sequence shown here is derived from an EMBL/GenBank/DDBJ whole genome shotgun (WGS) entry which is preliminary data.</text>
</comment>
<name>A0A502HZ55_9PSED</name>
<dbReference type="AlphaFoldDB" id="A0A502HZ55"/>
<dbReference type="Proteomes" id="UP000317933">
    <property type="component" value="Unassembled WGS sequence"/>
</dbReference>
<accession>A0A502HZ55</accession>
<proteinExistence type="predicted"/>
<organism evidence="1 2">
    <name type="scientific">Pseudomonas arsenicoxydans</name>
    <dbReference type="NCBI Taxonomy" id="702115"/>
    <lineage>
        <taxon>Bacteria</taxon>
        <taxon>Pseudomonadati</taxon>
        <taxon>Pseudomonadota</taxon>
        <taxon>Gammaproteobacteria</taxon>
        <taxon>Pseudomonadales</taxon>
        <taxon>Pseudomonadaceae</taxon>
        <taxon>Pseudomonas</taxon>
    </lineage>
</organism>
<evidence type="ECO:0000313" key="1">
    <source>
        <dbReference type="EMBL" id="TPG78498.1"/>
    </source>
</evidence>
<sequence>MRMTVHSFGFVGVVKGFNGTPGQKLNDGGLRSPPVGAGLLAKAVCQSIFMLNGTPLSRASPLPHLLCGD</sequence>
<reference evidence="1 2" key="1">
    <citation type="journal article" date="2019" name="Environ. Microbiol.">
        <title>Species interactions and distinct microbial communities in high Arctic permafrost affected cryosols are associated with the CH4 and CO2 gas fluxes.</title>
        <authorList>
            <person name="Altshuler I."/>
            <person name="Hamel J."/>
            <person name="Turney S."/>
            <person name="Magnuson E."/>
            <person name="Levesque R."/>
            <person name="Greer C."/>
            <person name="Whyte L.G."/>
        </authorList>
    </citation>
    <scope>NUCLEOTIDE SEQUENCE [LARGE SCALE GENOMIC DNA]</scope>
    <source>
        <strain evidence="1 2">E3</strain>
    </source>
</reference>
<evidence type="ECO:0000313" key="2">
    <source>
        <dbReference type="Proteomes" id="UP000317933"/>
    </source>
</evidence>
<dbReference type="EMBL" id="RCZE01000005">
    <property type="protein sequence ID" value="TPG78498.1"/>
    <property type="molecule type" value="Genomic_DNA"/>
</dbReference>
<gene>
    <name evidence="1" type="ORF">EAH78_13120</name>
</gene>
<protein>
    <submittedName>
        <fullName evidence="1">Uncharacterized protein</fullName>
    </submittedName>
</protein>